<proteinExistence type="predicted"/>
<protein>
    <submittedName>
        <fullName evidence="1">Uncharacterized protein</fullName>
    </submittedName>
</protein>
<dbReference type="EMBL" id="CP072227">
    <property type="protein sequence ID" value="QUT46935.1"/>
    <property type="molecule type" value="Genomic_DNA"/>
</dbReference>
<accession>A0A975KJT4</accession>
<evidence type="ECO:0000313" key="1">
    <source>
        <dbReference type="EMBL" id="QUT46935.1"/>
    </source>
</evidence>
<dbReference type="Proteomes" id="UP000679226">
    <property type="component" value="Chromosome"/>
</dbReference>
<reference evidence="1" key="1">
    <citation type="journal article" date="2021" name="PLoS Genet.">
        <title>Mobile Type VI secretion system loci of the gut Bacteroidales display extensive intra-ecosystem transfer, multi-species spread and geographical clustering.</title>
        <authorList>
            <person name="Garcia-Bayona L."/>
            <person name="Coyne M.J."/>
            <person name="Comstock L.E."/>
        </authorList>
    </citation>
    <scope>NUCLEOTIDE SEQUENCE</scope>
    <source>
        <strain evidence="1">CL11T00C20</strain>
    </source>
</reference>
<name>A0A975KJT4_9BACE</name>
<evidence type="ECO:0000313" key="2">
    <source>
        <dbReference type="Proteomes" id="UP000679226"/>
    </source>
</evidence>
<dbReference type="KEGG" id="beg:INE88_03780"/>
<organism evidence="1 2">
    <name type="scientific">Bacteroides eggerthii</name>
    <dbReference type="NCBI Taxonomy" id="28111"/>
    <lineage>
        <taxon>Bacteria</taxon>
        <taxon>Pseudomonadati</taxon>
        <taxon>Bacteroidota</taxon>
        <taxon>Bacteroidia</taxon>
        <taxon>Bacteroidales</taxon>
        <taxon>Bacteroidaceae</taxon>
        <taxon>Bacteroides</taxon>
    </lineage>
</organism>
<dbReference type="RefSeq" id="WP_211454482.1">
    <property type="nucleotide sequence ID" value="NZ_CP072227.1"/>
</dbReference>
<sequence length="246" mass="27658">MVASDIISGLASTGLILAANGTPEATMFAATVQPLLKGAFDTIIPDFFHKGITKRELGRIGVSYKAAIDKINENVNSGIELRTDNFFVRADNSYSEADDILEAILKDSMNDVEKKKAEFYGYFFGNLAFCPEINYSNAIILQNIISQLSYSHLCLIKYIHDHNVVNTKNWKQNFEQTTDIKGMEVYHILKDLVHFDLTMRVRPIDLGEEIGSITLNCFGKALYKLMDLDKVNGKEFEELSSIILKI</sequence>
<gene>
    <name evidence="1" type="ORF">INE88_03780</name>
</gene>
<dbReference type="AlphaFoldDB" id="A0A975KJT4"/>